<keyword evidence="4" id="KW-0413">Isomerase</keyword>
<dbReference type="InterPro" id="IPR036588">
    <property type="entry name" value="CobH/CbiC_sf"/>
</dbReference>
<dbReference type="PANTHER" id="PTHR43588">
    <property type="entry name" value="COBALT-PRECORRIN-8 METHYLMUTASE"/>
    <property type="match status" value="1"/>
</dbReference>
<accession>A0A4R2RU92</accession>
<comment type="pathway">
    <text evidence="1">Cofactor biosynthesis; adenosylcobalamin biosynthesis.</text>
</comment>
<evidence type="ECO:0000256" key="4">
    <source>
        <dbReference type="ARBA" id="ARBA00023235"/>
    </source>
</evidence>
<proteinExistence type="inferred from homology"/>
<evidence type="ECO:0000256" key="2">
    <source>
        <dbReference type="ARBA" id="ARBA00009774"/>
    </source>
</evidence>
<dbReference type="GO" id="GO:0016993">
    <property type="term" value="F:precorrin-8X methylmutase activity"/>
    <property type="evidence" value="ECO:0007669"/>
    <property type="project" value="InterPro"/>
</dbReference>
<sequence>MDFIQDPTAIETKSMAIIDELLGPLAVTAEERNVIKRIVHTTGDPGFAELVHLHPDAVPNGIAALARGAKIFTDVHMLATGIKRNLVEERGGDIICAIRDSRVIEAAKASGRTRAMTAFELLAPEMDGAVVAIGNAPTALFQLLDAIKKGICLPACVVGTPVGFVGAAESKECLIEAGIPAISIRGTKGGSTIAVAIINALLLQMPK</sequence>
<evidence type="ECO:0000313" key="7">
    <source>
        <dbReference type="Proteomes" id="UP000294813"/>
    </source>
</evidence>
<protein>
    <submittedName>
        <fullName evidence="6">Precorrin-8X methylmutase</fullName>
    </submittedName>
</protein>
<dbReference type="InterPro" id="IPR003722">
    <property type="entry name" value="Cbl_synth_CobH/CbiC"/>
</dbReference>
<feature type="domain" description="Cobalamin biosynthesis precorrin-8X methylmutase CobH/CbiC" evidence="5">
    <location>
        <begin position="10"/>
        <end position="202"/>
    </location>
</feature>
<dbReference type="OrthoDB" id="9780708at2"/>
<evidence type="ECO:0000313" key="6">
    <source>
        <dbReference type="EMBL" id="TCP63491.1"/>
    </source>
</evidence>
<dbReference type="Gene3D" id="3.40.50.10230">
    <property type="entry name" value="Cobalamin biosynthesis CobH/CbiC, precorrin-8X methylmutase"/>
    <property type="match status" value="1"/>
</dbReference>
<dbReference type="Proteomes" id="UP000294813">
    <property type="component" value="Unassembled WGS sequence"/>
</dbReference>
<dbReference type="RefSeq" id="WP_131919654.1">
    <property type="nucleotide sequence ID" value="NZ_JAOQNU010000017.1"/>
</dbReference>
<comment type="caution">
    <text evidence="6">The sequence shown here is derived from an EMBL/GenBank/DDBJ whole genome shotgun (WGS) entry which is preliminary data.</text>
</comment>
<dbReference type="PANTHER" id="PTHR43588:SF1">
    <property type="entry name" value="COBALT-PRECORRIN-8 METHYLMUTASE"/>
    <property type="match status" value="1"/>
</dbReference>
<dbReference type="EMBL" id="SLXT01000018">
    <property type="protein sequence ID" value="TCP63491.1"/>
    <property type="molecule type" value="Genomic_DNA"/>
</dbReference>
<keyword evidence="3" id="KW-0169">Cobalamin biosynthesis</keyword>
<dbReference type="Pfam" id="PF02570">
    <property type="entry name" value="CbiC"/>
    <property type="match status" value="1"/>
</dbReference>
<comment type="similarity">
    <text evidence="2">Belongs to the CobH/CbiC family.</text>
</comment>
<reference evidence="6 7" key="1">
    <citation type="submission" date="2019-03" db="EMBL/GenBank/DDBJ databases">
        <title>Genomic Encyclopedia of Type Strains, Phase IV (KMG-IV): sequencing the most valuable type-strain genomes for metagenomic binning, comparative biology and taxonomic classification.</title>
        <authorList>
            <person name="Goeker M."/>
        </authorList>
    </citation>
    <scope>NUCLEOTIDE SEQUENCE [LARGE SCALE GENOMIC DNA]</scope>
    <source>
        <strain evidence="6 7">DSM 11170</strain>
    </source>
</reference>
<evidence type="ECO:0000256" key="3">
    <source>
        <dbReference type="ARBA" id="ARBA00022573"/>
    </source>
</evidence>
<evidence type="ECO:0000259" key="5">
    <source>
        <dbReference type="Pfam" id="PF02570"/>
    </source>
</evidence>
<organism evidence="6 7">
    <name type="scientific">Heliophilum fasciatum</name>
    <dbReference type="NCBI Taxonomy" id="35700"/>
    <lineage>
        <taxon>Bacteria</taxon>
        <taxon>Bacillati</taxon>
        <taxon>Bacillota</taxon>
        <taxon>Clostridia</taxon>
        <taxon>Eubacteriales</taxon>
        <taxon>Heliobacteriaceae</taxon>
        <taxon>Heliophilum</taxon>
    </lineage>
</organism>
<dbReference type="UniPathway" id="UPA00148"/>
<dbReference type="AlphaFoldDB" id="A0A4R2RU92"/>
<evidence type="ECO:0000256" key="1">
    <source>
        <dbReference type="ARBA" id="ARBA00004953"/>
    </source>
</evidence>
<dbReference type="SUPFAM" id="SSF63965">
    <property type="entry name" value="Precorrin-8X methylmutase CbiC/CobH"/>
    <property type="match status" value="1"/>
</dbReference>
<keyword evidence="7" id="KW-1185">Reference proteome</keyword>
<name>A0A4R2RU92_9FIRM</name>
<gene>
    <name evidence="6" type="ORF">EDD73_11834</name>
</gene>
<dbReference type="GO" id="GO:0009236">
    <property type="term" value="P:cobalamin biosynthetic process"/>
    <property type="evidence" value="ECO:0007669"/>
    <property type="project" value="UniProtKB-UniPathway"/>
</dbReference>